<feature type="non-terminal residue" evidence="2">
    <location>
        <position position="1"/>
    </location>
</feature>
<reference evidence="2" key="1">
    <citation type="submission" date="2018-05" db="EMBL/GenBank/DDBJ databases">
        <authorList>
            <person name="Lanie J.A."/>
            <person name="Ng W.-L."/>
            <person name="Kazmierczak K.M."/>
            <person name="Andrzejewski T.M."/>
            <person name="Davidsen T.M."/>
            <person name="Wayne K.J."/>
            <person name="Tettelin H."/>
            <person name="Glass J.I."/>
            <person name="Rusch D."/>
            <person name="Podicherti R."/>
            <person name="Tsui H.-C.T."/>
            <person name="Winkler M.E."/>
        </authorList>
    </citation>
    <scope>NUCLEOTIDE SEQUENCE</scope>
</reference>
<proteinExistence type="predicted"/>
<evidence type="ECO:0000313" key="2">
    <source>
        <dbReference type="EMBL" id="SVC26745.1"/>
    </source>
</evidence>
<dbReference type="AlphaFoldDB" id="A0A382KT44"/>
<organism evidence="2">
    <name type="scientific">marine metagenome</name>
    <dbReference type="NCBI Taxonomy" id="408172"/>
    <lineage>
        <taxon>unclassified sequences</taxon>
        <taxon>metagenomes</taxon>
        <taxon>ecological metagenomes</taxon>
    </lineage>
</organism>
<feature type="transmembrane region" description="Helical" evidence="1">
    <location>
        <begin position="15"/>
        <end position="33"/>
    </location>
</feature>
<gene>
    <name evidence="2" type="ORF">METZ01_LOCUS279599</name>
</gene>
<protein>
    <submittedName>
        <fullName evidence="2">Uncharacterized protein</fullName>
    </submittedName>
</protein>
<dbReference type="EMBL" id="UINC01082198">
    <property type="protein sequence ID" value="SVC26745.1"/>
    <property type="molecule type" value="Genomic_DNA"/>
</dbReference>
<keyword evidence="1" id="KW-0812">Transmembrane</keyword>
<accession>A0A382KT44</accession>
<sequence>YSTEHQGAIGRLSKIGIYFLMIKFGASFGFAVMGRISLLIGRINDLKEYSSSEYHYATPVILVFIIICLAIWSFMGDENKNESTA</sequence>
<keyword evidence="1" id="KW-0472">Membrane</keyword>
<evidence type="ECO:0000256" key="1">
    <source>
        <dbReference type="SAM" id="Phobius"/>
    </source>
</evidence>
<feature type="transmembrane region" description="Helical" evidence="1">
    <location>
        <begin position="54"/>
        <end position="75"/>
    </location>
</feature>
<name>A0A382KT44_9ZZZZ</name>
<keyword evidence="1" id="KW-1133">Transmembrane helix</keyword>